<sequence>MAHSGFVIIPREDFDRIWQQLVPTHKTVFLQCIIRANYRDREWWDGKEYVTIKRGQFVTSLRTLALCCGRDINKAKARAALNNLKRMGEIHTEDRGGYTLVTLVNYERYASLSLYINTPDNTPINTPDDKAVTAEHPDGNTPVTTRESIKALKHKGNNENLYRWVRELVRRWNGEIASHYPEVSPVKLKSGNPPLGNARMRHLQQRFDEQDFVANLDRIFEKVRGSPGLTTRTKDWPWVVSFDFLIANDGNYMKILEGKYEQHSEPDPYAELEY</sequence>
<dbReference type="Proteomes" id="UP001594288">
    <property type="component" value="Unassembled WGS sequence"/>
</dbReference>
<name>A0ABV6YN03_UNCEI</name>
<accession>A0ABV6YN03</accession>
<proteinExistence type="predicted"/>
<gene>
    <name evidence="1" type="ORF">ACFL2Z_00885</name>
</gene>
<organism evidence="1 2">
    <name type="scientific">Eiseniibacteriota bacterium</name>
    <dbReference type="NCBI Taxonomy" id="2212470"/>
    <lineage>
        <taxon>Bacteria</taxon>
        <taxon>Candidatus Eiseniibacteriota</taxon>
    </lineage>
</organism>
<reference evidence="1 2" key="1">
    <citation type="submission" date="2024-09" db="EMBL/GenBank/DDBJ databases">
        <authorList>
            <person name="D'Angelo T."/>
        </authorList>
    </citation>
    <scope>NUCLEOTIDE SEQUENCE [LARGE SCALE GENOMIC DNA]</scope>
    <source>
        <strain evidence="1">SAG AM-311-F02</strain>
    </source>
</reference>
<evidence type="ECO:0000313" key="1">
    <source>
        <dbReference type="EMBL" id="MFC1799456.1"/>
    </source>
</evidence>
<evidence type="ECO:0000313" key="2">
    <source>
        <dbReference type="Proteomes" id="UP001594288"/>
    </source>
</evidence>
<keyword evidence="2" id="KW-1185">Reference proteome</keyword>
<dbReference type="EMBL" id="JBHPEI010000007">
    <property type="protein sequence ID" value="MFC1799456.1"/>
    <property type="molecule type" value="Genomic_DNA"/>
</dbReference>
<comment type="caution">
    <text evidence="1">The sequence shown here is derived from an EMBL/GenBank/DDBJ whole genome shotgun (WGS) entry which is preliminary data.</text>
</comment>
<protein>
    <submittedName>
        <fullName evidence="1">Uncharacterized protein</fullName>
    </submittedName>
</protein>